<keyword evidence="3" id="KW-1185">Reference proteome</keyword>
<dbReference type="EMBL" id="JAUJFL010000014">
    <property type="protein sequence ID" value="KAK2595714.1"/>
    <property type="molecule type" value="Genomic_DNA"/>
</dbReference>
<name>A0AAD9VXU0_PHOAM</name>
<evidence type="ECO:0000259" key="1">
    <source>
        <dbReference type="PROSITE" id="PS50948"/>
    </source>
</evidence>
<evidence type="ECO:0000313" key="2">
    <source>
        <dbReference type="EMBL" id="KAK2595714.1"/>
    </source>
</evidence>
<reference evidence="2" key="1">
    <citation type="submission" date="2023-06" db="EMBL/GenBank/DDBJ databases">
        <authorList>
            <person name="Noh H."/>
        </authorList>
    </citation>
    <scope>NUCLEOTIDE SEQUENCE</scope>
    <source>
        <strain evidence="2">DUCC20226</strain>
    </source>
</reference>
<proteinExistence type="predicted"/>
<sequence length="271" mass="28239">MSPTPAAVPTCAGFHGYDRDGLNIAYYPATNYSRCLLLCDSNTICLSFGIDTTSACILYNYVIEGNMVAVPSSGNTFYNKGGVCLQTPSGLPISSSTSSTSKPSSIPVNSITFPALIGTATLIAVPAEPESNVNFGFEADSIGSIGYTNLTTGDYIGFYSTSVPAGVQFCDTVGYLYHGRSGLCVTAIVPASPISVKYTGAAVQLQPCDVTGPTPPESQAFCGVQDQTFGGCNMFVQFKGDIITDVPYGSSDADGPESLSFPDGYSWAYGC</sequence>
<protein>
    <recommendedName>
        <fullName evidence="1">Apple domain-containing protein</fullName>
    </recommendedName>
</protein>
<comment type="caution">
    <text evidence="2">The sequence shown here is derived from an EMBL/GenBank/DDBJ whole genome shotgun (WGS) entry which is preliminary data.</text>
</comment>
<dbReference type="InterPro" id="IPR003609">
    <property type="entry name" value="Pan_app"/>
</dbReference>
<dbReference type="PROSITE" id="PS50948">
    <property type="entry name" value="PAN"/>
    <property type="match status" value="1"/>
</dbReference>
<accession>A0AAD9VXU0</accession>
<dbReference type="Proteomes" id="UP001265746">
    <property type="component" value="Unassembled WGS sequence"/>
</dbReference>
<dbReference type="AlphaFoldDB" id="A0AAD9VXU0"/>
<organism evidence="2 3">
    <name type="scientific">Phomopsis amygdali</name>
    <name type="common">Fusicoccum amygdali</name>
    <dbReference type="NCBI Taxonomy" id="1214568"/>
    <lineage>
        <taxon>Eukaryota</taxon>
        <taxon>Fungi</taxon>
        <taxon>Dikarya</taxon>
        <taxon>Ascomycota</taxon>
        <taxon>Pezizomycotina</taxon>
        <taxon>Sordariomycetes</taxon>
        <taxon>Sordariomycetidae</taxon>
        <taxon>Diaporthales</taxon>
        <taxon>Diaporthaceae</taxon>
        <taxon>Diaporthe</taxon>
    </lineage>
</organism>
<evidence type="ECO:0000313" key="3">
    <source>
        <dbReference type="Proteomes" id="UP001265746"/>
    </source>
</evidence>
<feature type="domain" description="Apple" evidence="1">
    <location>
        <begin position="11"/>
        <end position="84"/>
    </location>
</feature>
<gene>
    <name evidence="2" type="ORF">N8I77_013739</name>
</gene>